<dbReference type="InterPro" id="IPR004394">
    <property type="entry name" value="Iojap/RsfS/C7orf30"/>
</dbReference>
<dbReference type="HAMAP" id="MF_01477">
    <property type="entry name" value="Iojap_RsfS"/>
    <property type="match status" value="1"/>
</dbReference>
<dbReference type="InterPro" id="IPR043519">
    <property type="entry name" value="NT_sf"/>
</dbReference>
<evidence type="ECO:0000256" key="2">
    <source>
        <dbReference type="HAMAP-Rule" id="MF_01477"/>
    </source>
</evidence>
<reference evidence="4" key="1">
    <citation type="submission" date="2016-01" db="EMBL/GenBank/DDBJ databases">
        <authorList>
            <person name="Mitreva M."/>
            <person name="Pepin K.H."/>
            <person name="Mihindukulasuriya K.A."/>
            <person name="Fulton R."/>
            <person name="Fronick C."/>
            <person name="O'Laughlin M."/>
            <person name="Miner T."/>
            <person name="Herter B."/>
            <person name="Rosa B.A."/>
            <person name="Cordes M."/>
            <person name="Tomlinson C."/>
            <person name="Wollam A."/>
            <person name="Palsikar V.B."/>
            <person name="Mardis E.R."/>
            <person name="Wilson R.K."/>
        </authorList>
    </citation>
    <scope>NUCLEOTIDE SEQUENCE [LARGE SCALE GENOMIC DNA]</scope>
    <source>
        <strain evidence="4">KA00182</strain>
    </source>
</reference>
<keyword evidence="2" id="KW-0678">Repressor</keyword>
<dbReference type="GO" id="GO:0017148">
    <property type="term" value="P:negative regulation of translation"/>
    <property type="evidence" value="ECO:0007669"/>
    <property type="project" value="UniProtKB-UniRule"/>
</dbReference>
<organism evidence="3 4">
    <name type="scientific">Megasphaera hutchinsoni</name>
    <dbReference type="NCBI Taxonomy" id="1588748"/>
    <lineage>
        <taxon>Bacteria</taxon>
        <taxon>Bacillati</taxon>
        <taxon>Bacillota</taxon>
        <taxon>Negativicutes</taxon>
        <taxon>Veillonellales</taxon>
        <taxon>Veillonellaceae</taxon>
        <taxon>Megasphaera</taxon>
    </lineage>
</organism>
<keyword evidence="2" id="KW-0963">Cytoplasm</keyword>
<dbReference type="Gene3D" id="3.30.460.10">
    <property type="entry name" value="Beta Polymerase, domain 2"/>
    <property type="match status" value="1"/>
</dbReference>
<dbReference type="PANTHER" id="PTHR21043:SF0">
    <property type="entry name" value="MITOCHONDRIAL ASSEMBLY OF RIBOSOMAL LARGE SUBUNIT PROTEIN 1"/>
    <property type="match status" value="1"/>
</dbReference>
<comment type="similarity">
    <text evidence="1 2">Belongs to the Iojap/RsfS family.</text>
</comment>
<keyword evidence="2" id="KW-0810">Translation regulation</keyword>
<comment type="function">
    <text evidence="2">Functions as a ribosomal silencing factor. Interacts with ribosomal protein uL14 (rplN), blocking formation of intersubunit bridge B8. Prevents association of the 30S and 50S ribosomal subunits and the formation of functional ribosomes, thus repressing translation.</text>
</comment>
<name>A0A134CKF8_9FIRM</name>
<dbReference type="SUPFAM" id="SSF81301">
    <property type="entry name" value="Nucleotidyltransferase"/>
    <property type="match status" value="1"/>
</dbReference>
<comment type="subunit">
    <text evidence="2">Interacts with ribosomal protein uL14 (rplN).</text>
</comment>
<dbReference type="NCBIfam" id="TIGR00090">
    <property type="entry name" value="rsfS_iojap_ybeB"/>
    <property type="match status" value="1"/>
</dbReference>
<evidence type="ECO:0000256" key="1">
    <source>
        <dbReference type="ARBA" id="ARBA00010574"/>
    </source>
</evidence>
<dbReference type="GO" id="GO:0005737">
    <property type="term" value="C:cytoplasm"/>
    <property type="evidence" value="ECO:0007669"/>
    <property type="project" value="UniProtKB-SubCell"/>
</dbReference>
<dbReference type="GO" id="GO:0043023">
    <property type="term" value="F:ribosomal large subunit binding"/>
    <property type="evidence" value="ECO:0007669"/>
    <property type="project" value="TreeGrafter"/>
</dbReference>
<dbReference type="PATRIC" id="fig|1588748.3.peg.350"/>
<evidence type="ECO:0000313" key="4">
    <source>
        <dbReference type="Proteomes" id="UP000070160"/>
    </source>
</evidence>
<dbReference type="Proteomes" id="UP000070160">
    <property type="component" value="Unassembled WGS sequence"/>
</dbReference>
<comment type="subcellular location">
    <subcellularLocation>
        <location evidence="2">Cytoplasm</location>
    </subcellularLocation>
</comment>
<dbReference type="PANTHER" id="PTHR21043">
    <property type="entry name" value="IOJAP SUPERFAMILY ORTHOLOG"/>
    <property type="match status" value="1"/>
</dbReference>
<keyword evidence="4" id="KW-1185">Reference proteome</keyword>
<dbReference type="GO" id="GO:0042256">
    <property type="term" value="P:cytosolic ribosome assembly"/>
    <property type="evidence" value="ECO:0007669"/>
    <property type="project" value="UniProtKB-UniRule"/>
</dbReference>
<dbReference type="EMBL" id="LSDT01000008">
    <property type="protein sequence ID" value="KXB92698.1"/>
    <property type="molecule type" value="Genomic_DNA"/>
</dbReference>
<accession>A0A134CKF8</accession>
<proteinExistence type="inferred from homology"/>
<dbReference type="Pfam" id="PF02410">
    <property type="entry name" value="RsfS"/>
    <property type="match status" value="1"/>
</dbReference>
<evidence type="ECO:0000313" key="3">
    <source>
        <dbReference type="EMBL" id="KXB92698.1"/>
    </source>
</evidence>
<dbReference type="AlphaFoldDB" id="A0A134CKF8"/>
<dbReference type="STRING" id="1588748.HMPREF3182_00360"/>
<protein>
    <recommendedName>
        <fullName evidence="2">Ribosomal silencing factor RsfS</fullName>
    </recommendedName>
</protein>
<dbReference type="GO" id="GO:0090071">
    <property type="term" value="P:negative regulation of ribosome biogenesis"/>
    <property type="evidence" value="ECO:0007669"/>
    <property type="project" value="UniProtKB-UniRule"/>
</dbReference>
<comment type="caution">
    <text evidence="3">The sequence shown here is derived from an EMBL/GenBank/DDBJ whole genome shotgun (WGS) entry which is preliminary data.</text>
</comment>
<sequence>MYYILKEKNMPIIKKETNDKVELTSYELAAQAAVDKKAWDVTILNMEGTSLLADYFVLCTVRNERMARSVADEIEERLKTQGYTIAHTEGYRQGDWILLDAGEVIIHIFVEAQRTYYDLESLWSDAQRISFEGE</sequence>
<gene>
    <name evidence="2" type="primary">rsfS</name>
    <name evidence="3" type="ORF">HMPREF3182_00360</name>
</gene>